<dbReference type="Proteomes" id="UP000199202">
    <property type="component" value="Unassembled WGS sequence"/>
</dbReference>
<protein>
    <submittedName>
        <fullName evidence="2">Helix-turn-helix domain-containing protein</fullName>
    </submittedName>
</protein>
<name>A0A1G9RPC0_9ACTN</name>
<dbReference type="SMART" id="SM00418">
    <property type="entry name" value="HTH_ARSR"/>
    <property type="match status" value="1"/>
</dbReference>
<accession>A0A1G9RPC0</accession>
<keyword evidence="3" id="KW-1185">Reference proteome</keyword>
<evidence type="ECO:0000313" key="3">
    <source>
        <dbReference type="Proteomes" id="UP000199202"/>
    </source>
</evidence>
<dbReference type="SUPFAM" id="SSF46785">
    <property type="entry name" value="Winged helix' DNA-binding domain"/>
    <property type="match status" value="1"/>
</dbReference>
<sequence>MVVRSLASPGFSVLPDVVLPGEFTRDLEVPAQVAMLRDLPAEMLLTELEVITGGRPAPHWQGAVDDPKRWLHGYADLLQDAWSAMSPVWQQIRPLFDREVERVAVAAARRSLDVVLDDLHPGCSFHEETFSFPDLEPERFSIGSRGMVLMPMLAGPNALIARLDGPDAVWIGYPLPGLTHGLTAAPAGRHGGDLLAFVMGDVRSVILTSLDGPLTMGTLARRVQYAPNVVTYHCDRLESAGLIARRRQGREIYVHRTRRASILVELFAT</sequence>
<dbReference type="InterPro" id="IPR001845">
    <property type="entry name" value="HTH_ArsR_DNA-bd_dom"/>
</dbReference>
<feature type="domain" description="HTH arsR-type" evidence="1">
    <location>
        <begin position="195"/>
        <end position="268"/>
    </location>
</feature>
<dbReference type="AlphaFoldDB" id="A0A1G9RPC0"/>
<dbReference type="InterPro" id="IPR011991">
    <property type="entry name" value="ArsR-like_HTH"/>
</dbReference>
<evidence type="ECO:0000313" key="2">
    <source>
        <dbReference type="EMBL" id="SDM24900.1"/>
    </source>
</evidence>
<dbReference type="GO" id="GO:0003700">
    <property type="term" value="F:DNA-binding transcription factor activity"/>
    <property type="evidence" value="ECO:0007669"/>
    <property type="project" value="InterPro"/>
</dbReference>
<dbReference type="InterPro" id="IPR036388">
    <property type="entry name" value="WH-like_DNA-bd_sf"/>
</dbReference>
<gene>
    <name evidence="2" type="ORF">SAMN05421869_1397</name>
</gene>
<dbReference type="STRING" id="633440.SAMN05421869_1397"/>
<dbReference type="InterPro" id="IPR036390">
    <property type="entry name" value="WH_DNA-bd_sf"/>
</dbReference>
<reference evidence="2 3" key="1">
    <citation type="submission" date="2016-10" db="EMBL/GenBank/DDBJ databases">
        <authorList>
            <person name="de Groot N.N."/>
        </authorList>
    </citation>
    <scope>NUCLEOTIDE SEQUENCE [LARGE SCALE GENOMIC DNA]</scope>
    <source>
        <strain evidence="2 3">CGMCC 4.6533</strain>
    </source>
</reference>
<dbReference type="Gene3D" id="1.10.10.10">
    <property type="entry name" value="Winged helix-like DNA-binding domain superfamily/Winged helix DNA-binding domain"/>
    <property type="match status" value="1"/>
</dbReference>
<dbReference type="EMBL" id="FNDJ01000039">
    <property type="protein sequence ID" value="SDM24900.1"/>
    <property type="molecule type" value="Genomic_DNA"/>
</dbReference>
<evidence type="ECO:0000259" key="1">
    <source>
        <dbReference type="SMART" id="SM00418"/>
    </source>
</evidence>
<dbReference type="CDD" id="cd00090">
    <property type="entry name" value="HTH_ARSR"/>
    <property type="match status" value="1"/>
</dbReference>
<proteinExistence type="predicted"/>
<organism evidence="2 3">
    <name type="scientific">Nonomuraea jiangxiensis</name>
    <dbReference type="NCBI Taxonomy" id="633440"/>
    <lineage>
        <taxon>Bacteria</taxon>
        <taxon>Bacillati</taxon>
        <taxon>Actinomycetota</taxon>
        <taxon>Actinomycetes</taxon>
        <taxon>Streptosporangiales</taxon>
        <taxon>Streptosporangiaceae</taxon>
        <taxon>Nonomuraea</taxon>
    </lineage>
</organism>